<sequence>MSVKEEIHAQIVGGLAGAKFPIKTPEQLLSAFPDGANTTCKAGDIEVTAGQAGKLLKASDFPFKNAKKVADVIVERAGL</sequence>
<dbReference type="Gene3D" id="1.10.238.80">
    <property type="entry name" value="MTH865-like"/>
    <property type="match status" value="1"/>
</dbReference>
<name>A0A0P8A7G2_9EURY</name>
<evidence type="ECO:0000313" key="1">
    <source>
        <dbReference type="EMBL" id="KPQ42561.1"/>
    </source>
</evidence>
<protein>
    <submittedName>
        <fullName evidence="1">MTH865-like family protein</fullName>
    </submittedName>
</protein>
<dbReference type="InterPro" id="IPR024093">
    <property type="entry name" value="Uncharacterised_MTH865"/>
</dbReference>
<proteinExistence type="predicted"/>
<comment type="caution">
    <text evidence="1">The sequence shown here is derived from an EMBL/GenBank/DDBJ whole genome shotgun (WGS) entry which is preliminary data.</text>
</comment>
<dbReference type="Pfam" id="PF07747">
    <property type="entry name" value="MTH865"/>
    <property type="match status" value="1"/>
</dbReference>
<evidence type="ECO:0000313" key="2">
    <source>
        <dbReference type="Proteomes" id="UP000050360"/>
    </source>
</evidence>
<gene>
    <name evidence="1" type="ORF">MPEBLZ_02907</name>
</gene>
<organism evidence="1 2">
    <name type="scientific">Candidatus Methanoperedens nitratireducens</name>
    <dbReference type="NCBI Taxonomy" id="1392998"/>
    <lineage>
        <taxon>Archaea</taxon>
        <taxon>Methanobacteriati</taxon>
        <taxon>Methanobacteriota</taxon>
        <taxon>Stenosarchaea group</taxon>
        <taxon>Methanomicrobia</taxon>
        <taxon>Methanosarcinales</taxon>
        <taxon>ANME-2 cluster</taxon>
        <taxon>Candidatus Methanoperedentaceae</taxon>
        <taxon>Candidatus Methanoperedens</taxon>
    </lineage>
</organism>
<reference evidence="1 2" key="1">
    <citation type="submission" date="2015-09" db="EMBL/GenBank/DDBJ databases">
        <title>A metagenomics-based metabolic model of nitrate-dependent anaerobic oxidation of methane by Methanoperedens-like archaea.</title>
        <authorList>
            <person name="Arshad A."/>
            <person name="Speth D.R."/>
            <person name="De Graaf R.M."/>
            <person name="Op Den Camp H.J."/>
            <person name="Jetten M.S."/>
            <person name="Welte C.U."/>
        </authorList>
    </citation>
    <scope>NUCLEOTIDE SEQUENCE [LARGE SCALE GENOMIC DNA]</scope>
</reference>
<dbReference type="PATRIC" id="fig|1719120.3.peg.3161"/>
<accession>A0A0P8A7G2</accession>
<dbReference type="Proteomes" id="UP000050360">
    <property type="component" value="Unassembled WGS sequence"/>
</dbReference>
<dbReference type="SUPFAM" id="SSF69025">
    <property type="entry name" value="Hypothetical protein MTH865"/>
    <property type="match status" value="1"/>
</dbReference>
<dbReference type="InterPro" id="IPR036825">
    <property type="entry name" value="MTH865-like_sf"/>
</dbReference>
<dbReference type="EMBL" id="LKCM01000223">
    <property type="protein sequence ID" value="KPQ42561.1"/>
    <property type="molecule type" value="Genomic_DNA"/>
</dbReference>
<dbReference type="AlphaFoldDB" id="A0A0P8A7G2"/>